<protein>
    <submittedName>
        <fullName evidence="8">Rnf-Nqr subunit, membrane domain protein</fullName>
    </submittedName>
</protein>
<keyword evidence="5 7" id="KW-1133">Transmembrane helix</keyword>
<dbReference type="GO" id="GO:0012505">
    <property type="term" value="C:endomembrane system"/>
    <property type="evidence" value="ECO:0007669"/>
    <property type="project" value="UniProtKB-SubCell"/>
</dbReference>
<dbReference type="Proteomes" id="UP000016638">
    <property type="component" value="Unassembled WGS sequence"/>
</dbReference>
<feature type="transmembrane region" description="Helical" evidence="7">
    <location>
        <begin position="83"/>
        <end position="104"/>
    </location>
</feature>
<dbReference type="InterPro" id="IPR003667">
    <property type="entry name" value="NqrDE/RnfAE"/>
</dbReference>
<sequence>MSERNEGAKDGRTPALSGVFSQGILKDNPVLRQMLGLCSTLAITTAVTNGIGMGAATTFVLVCSGVVVSLLRRVIPTTVRLPAYITIVASFVTLSVVMAASIWLEQARQRRAGLAARPSRTAEEVCASCGLGCTTAGSECVGPDVGASLVRAEGALAGSGEGGEA</sequence>
<evidence type="ECO:0000256" key="3">
    <source>
        <dbReference type="ARBA" id="ARBA00022692"/>
    </source>
</evidence>
<keyword evidence="9" id="KW-1185">Reference proteome</keyword>
<feature type="transmembrane region" description="Helical" evidence="7">
    <location>
        <begin position="41"/>
        <end position="71"/>
    </location>
</feature>
<dbReference type="GO" id="GO:0005886">
    <property type="term" value="C:plasma membrane"/>
    <property type="evidence" value="ECO:0007669"/>
    <property type="project" value="TreeGrafter"/>
</dbReference>
<evidence type="ECO:0000256" key="2">
    <source>
        <dbReference type="ARBA" id="ARBA00022448"/>
    </source>
</evidence>
<evidence type="ECO:0000256" key="5">
    <source>
        <dbReference type="ARBA" id="ARBA00022989"/>
    </source>
</evidence>
<evidence type="ECO:0000313" key="8">
    <source>
        <dbReference type="EMBL" id="ERL08754.1"/>
    </source>
</evidence>
<reference evidence="8 9" key="1">
    <citation type="submission" date="2013-08" db="EMBL/GenBank/DDBJ databases">
        <authorList>
            <person name="Durkin A.S."/>
            <person name="Haft D.R."/>
            <person name="McCorrison J."/>
            <person name="Torralba M."/>
            <person name="Gillis M."/>
            <person name="Haft D.H."/>
            <person name="Methe B."/>
            <person name="Sutton G."/>
            <person name="Nelson K.E."/>
        </authorList>
    </citation>
    <scope>NUCLEOTIDE SEQUENCE [LARGE SCALE GENOMIC DNA]</scope>
    <source>
        <strain evidence="8 9">F0195</strain>
    </source>
</reference>
<keyword evidence="4" id="KW-1278">Translocase</keyword>
<name>U2T6U3_9ACTN</name>
<evidence type="ECO:0000256" key="7">
    <source>
        <dbReference type="SAM" id="Phobius"/>
    </source>
</evidence>
<dbReference type="PATRIC" id="fig|1125712.3.peg.904"/>
<evidence type="ECO:0000313" key="9">
    <source>
        <dbReference type="Proteomes" id="UP000016638"/>
    </source>
</evidence>
<evidence type="ECO:0000256" key="4">
    <source>
        <dbReference type="ARBA" id="ARBA00022967"/>
    </source>
</evidence>
<dbReference type="EMBL" id="AWEZ01000043">
    <property type="protein sequence ID" value="ERL08754.1"/>
    <property type="molecule type" value="Genomic_DNA"/>
</dbReference>
<keyword evidence="6 7" id="KW-0472">Membrane</keyword>
<dbReference type="Pfam" id="PF02508">
    <property type="entry name" value="Rnf-Nqr"/>
    <property type="match status" value="1"/>
</dbReference>
<proteinExistence type="predicted"/>
<dbReference type="STRING" id="1125712.HMPREF1316_0275"/>
<evidence type="ECO:0000256" key="6">
    <source>
        <dbReference type="ARBA" id="ARBA00023136"/>
    </source>
</evidence>
<gene>
    <name evidence="8" type="ORF">HMPREF1316_0275</name>
</gene>
<comment type="subcellular location">
    <subcellularLocation>
        <location evidence="1">Endomembrane system</location>
        <topology evidence="1">Multi-pass membrane protein</topology>
    </subcellularLocation>
</comment>
<organism evidence="8 9">
    <name type="scientific">Olsenella profusa F0195</name>
    <dbReference type="NCBI Taxonomy" id="1125712"/>
    <lineage>
        <taxon>Bacteria</taxon>
        <taxon>Bacillati</taxon>
        <taxon>Actinomycetota</taxon>
        <taxon>Coriobacteriia</taxon>
        <taxon>Coriobacteriales</taxon>
        <taxon>Atopobiaceae</taxon>
        <taxon>Olsenella</taxon>
    </lineage>
</organism>
<evidence type="ECO:0000256" key="1">
    <source>
        <dbReference type="ARBA" id="ARBA00004127"/>
    </source>
</evidence>
<dbReference type="PANTHER" id="PTHR30586:SF0">
    <property type="entry name" value="ION-TRANSLOCATING OXIDOREDUCTASE COMPLEX SUBUNIT E"/>
    <property type="match status" value="1"/>
</dbReference>
<dbReference type="RefSeq" id="WP_021725894.1">
    <property type="nucleotide sequence ID" value="NZ_AWEZ01000043.1"/>
</dbReference>
<keyword evidence="2" id="KW-0813">Transport</keyword>
<accession>U2T6U3</accession>
<dbReference type="OrthoDB" id="9782945at2"/>
<comment type="caution">
    <text evidence="8">The sequence shown here is derived from an EMBL/GenBank/DDBJ whole genome shotgun (WGS) entry which is preliminary data.</text>
</comment>
<dbReference type="PANTHER" id="PTHR30586">
    <property type="entry name" value="ELECTRON TRANSPORT COMPLEX PROTEIN RNFE"/>
    <property type="match status" value="1"/>
</dbReference>
<dbReference type="AlphaFoldDB" id="U2T6U3"/>
<dbReference type="eggNOG" id="COG4660">
    <property type="taxonomic scope" value="Bacteria"/>
</dbReference>
<keyword evidence="3 7" id="KW-0812">Transmembrane</keyword>